<evidence type="ECO:0000256" key="1">
    <source>
        <dbReference type="ARBA" id="ARBA00022737"/>
    </source>
</evidence>
<sequence>MDEQATTKAHRFLKFGRKADKESKKAGAQQREAPNLIPKSGHNIDGWTVKASEQLLSSDHRAGHTQTTEKLTFWERAYSEIVNDTDQDIQKLVETYGILLHDNSNEEHGLENEVAKTQAKSADSDLFANYDDPFPESSSKADEDSLARHPVGDEAHMRKFATVRLVEMQSKEWKVKWRGKEIFNVRKQVSTIVQIVEKFSGFLGSVAALDTSQHAGLAWAGVCVLLPLITNDTEERQKAIDGIEVMARITARYTAVDRDYTSGSMNRDPSFEKALVRIYLKITLFYMKASFYFSQSTLKRTVRGTFAADAWTSAQSAVEQADQECQKFAVSLGLSTFLAKTDKILDSLREIQLDDHIDRVKKWLLHDVDVEYQHASTREKLGAQYRESGKWLLDSEEFKDWMQSSRGQFWIQGLIGTGKTSLVSTIIDHVKQNFENLAFFYFSGNFEGSASGINMHLTKVLRALIGQLALSPTGDRIAEKVDLSFAKAVEKGTLRSPVPLDFEQASKLLVKIINSREETIIILDGLDEFPSFVSLLSNLHAIDCDANNLKILLSSQYVVPVDRFFPSTVAAVSGGKDSFPDMKMFVGGELRRFQAQRPNLIDEDLAADIIQTLPEKAEGTFKWAELSLKAVLDPDSEIDAKEINANWQSIKSTQFQWITRDFIRIYEVFYEKSLPTKHQAGLSSEEQKAERALLWLLGADNTAESADGVSEAQISKICRNFLFLSDEGTVTLSHSSVRDYLTLKLARQVEKFLHADEESKNTENTNEDVLKTARETSLQLANSRICTECLDVILHSKNWTKKGSSPLLTYACKFWPKHAALCHDKCFRDDILPRIKILFHGNDYDIFRGWVFVFDDVESNQLRIWTNDFELGQSSEEPDPLYYAVILGMPDIVQFCLDQGSSATSKGGKYGFPLQTACYLGNINIISMMLPEADINNVDNVYGTPLQAPIIDANVRGETFGTASQMALALNDTDILA</sequence>
<evidence type="ECO:0000259" key="4">
    <source>
        <dbReference type="Pfam" id="PF24883"/>
    </source>
</evidence>
<dbReference type="PANTHER" id="PTHR10039">
    <property type="entry name" value="AMELOGENIN"/>
    <property type="match status" value="1"/>
</dbReference>
<keyword evidence="6" id="KW-1185">Reference proteome</keyword>
<evidence type="ECO:0000259" key="3">
    <source>
        <dbReference type="Pfam" id="PF17100"/>
    </source>
</evidence>
<protein>
    <submittedName>
        <fullName evidence="5">Ankyrin repeat-containing protein</fullName>
    </submittedName>
</protein>
<keyword evidence="1" id="KW-0677">Repeat</keyword>
<feature type="domain" description="Nephrocystin 3-like N-terminal" evidence="4">
    <location>
        <begin position="388"/>
        <end position="555"/>
    </location>
</feature>
<feature type="domain" description="NWD NACHT-NTPase N-terminal" evidence="3">
    <location>
        <begin position="73"/>
        <end position="325"/>
    </location>
</feature>
<organism evidence="5 6">
    <name type="scientific">Penicillium malachiteum</name>
    <dbReference type="NCBI Taxonomy" id="1324776"/>
    <lineage>
        <taxon>Eukaryota</taxon>
        <taxon>Fungi</taxon>
        <taxon>Dikarya</taxon>
        <taxon>Ascomycota</taxon>
        <taxon>Pezizomycotina</taxon>
        <taxon>Eurotiomycetes</taxon>
        <taxon>Eurotiomycetidae</taxon>
        <taxon>Eurotiales</taxon>
        <taxon>Aspergillaceae</taxon>
        <taxon>Penicillium</taxon>
    </lineage>
</organism>
<dbReference type="SUPFAM" id="SSF48403">
    <property type="entry name" value="Ankyrin repeat"/>
    <property type="match status" value="1"/>
</dbReference>
<dbReference type="Pfam" id="PF24883">
    <property type="entry name" value="NPHP3_N"/>
    <property type="match status" value="1"/>
</dbReference>
<accession>A0AAD6HWN5</accession>
<dbReference type="EMBL" id="JAQJAN010000001">
    <property type="protein sequence ID" value="KAJ5740738.1"/>
    <property type="molecule type" value="Genomic_DNA"/>
</dbReference>
<name>A0AAD6HWN5_9EURO</name>
<dbReference type="InterPro" id="IPR027417">
    <property type="entry name" value="P-loop_NTPase"/>
</dbReference>
<dbReference type="PANTHER" id="PTHR10039:SF15">
    <property type="entry name" value="NACHT DOMAIN-CONTAINING PROTEIN"/>
    <property type="match status" value="1"/>
</dbReference>
<evidence type="ECO:0000256" key="2">
    <source>
        <dbReference type="SAM" id="MobiDB-lite"/>
    </source>
</evidence>
<evidence type="ECO:0000313" key="5">
    <source>
        <dbReference type="EMBL" id="KAJ5740738.1"/>
    </source>
</evidence>
<evidence type="ECO:0000313" key="6">
    <source>
        <dbReference type="Proteomes" id="UP001215712"/>
    </source>
</evidence>
<reference evidence="5" key="2">
    <citation type="submission" date="2023-01" db="EMBL/GenBank/DDBJ databases">
        <authorList>
            <person name="Petersen C."/>
        </authorList>
    </citation>
    <scope>NUCLEOTIDE SEQUENCE</scope>
    <source>
        <strain evidence="5">IBT 17514</strain>
    </source>
</reference>
<comment type="caution">
    <text evidence="5">The sequence shown here is derived from an EMBL/GenBank/DDBJ whole genome shotgun (WGS) entry which is preliminary data.</text>
</comment>
<dbReference type="Gene3D" id="3.40.50.300">
    <property type="entry name" value="P-loop containing nucleotide triphosphate hydrolases"/>
    <property type="match status" value="1"/>
</dbReference>
<dbReference type="SUPFAM" id="SSF52540">
    <property type="entry name" value="P-loop containing nucleoside triphosphate hydrolases"/>
    <property type="match status" value="1"/>
</dbReference>
<dbReference type="InterPro" id="IPR056884">
    <property type="entry name" value="NPHP3-like_N"/>
</dbReference>
<dbReference type="Gene3D" id="1.25.40.20">
    <property type="entry name" value="Ankyrin repeat-containing domain"/>
    <property type="match status" value="1"/>
</dbReference>
<feature type="region of interest" description="Disordered" evidence="2">
    <location>
        <begin position="1"/>
        <end position="42"/>
    </location>
</feature>
<proteinExistence type="predicted"/>
<reference evidence="5" key="1">
    <citation type="journal article" date="2023" name="IMA Fungus">
        <title>Comparative genomic study of the Penicillium genus elucidates a diverse pangenome and 15 lateral gene transfer events.</title>
        <authorList>
            <person name="Petersen C."/>
            <person name="Sorensen T."/>
            <person name="Nielsen M.R."/>
            <person name="Sondergaard T.E."/>
            <person name="Sorensen J.L."/>
            <person name="Fitzpatrick D.A."/>
            <person name="Frisvad J.C."/>
            <person name="Nielsen K.L."/>
        </authorList>
    </citation>
    <scope>NUCLEOTIDE SEQUENCE</scope>
    <source>
        <strain evidence="5">IBT 17514</strain>
    </source>
</reference>
<dbReference type="InterPro" id="IPR036770">
    <property type="entry name" value="Ankyrin_rpt-contain_sf"/>
</dbReference>
<dbReference type="Proteomes" id="UP001215712">
    <property type="component" value="Unassembled WGS sequence"/>
</dbReference>
<dbReference type="Pfam" id="PF17100">
    <property type="entry name" value="NACHT_N"/>
    <property type="match status" value="1"/>
</dbReference>
<dbReference type="AlphaFoldDB" id="A0AAD6HWN5"/>
<dbReference type="InterPro" id="IPR031359">
    <property type="entry name" value="NACHT_N"/>
</dbReference>
<gene>
    <name evidence="5" type="ORF">N7493_000610</name>
</gene>